<dbReference type="AlphaFoldDB" id="A0A1V4HIG2"/>
<feature type="domain" description="Glycosyl transferase family 1" evidence="1">
    <location>
        <begin position="224"/>
        <end position="378"/>
    </location>
</feature>
<gene>
    <name evidence="2" type="ORF">BC351_27455</name>
</gene>
<reference evidence="3" key="1">
    <citation type="submission" date="2016-07" db="EMBL/GenBank/DDBJ databases">
        <authorList>
            <person name="Florea S."/>
            <person name="Webb J.S."/>
            <person name="Jaromczyk J."/>
            <person name="Schardl C.L."/>
        </authorList>
    </citation>
    <scope>NUCLEOTIDE SEQUENCE [LARGE SCALE GENOMIC DNA]</scope>
    <source>
        <strain evidence="3">CY1</strain>
    </source>
</reference>
<name>A0A1V4HIG2_9BACL</name>
<keyword evidence="2" id="KW-0808">Transferase</keyword>
<sequence length="399" mass="46017">MKKKLLFIMPSLTSGGGEKSLVTLLNKIDFELYSVDLFLLMHEGLFVEFVPKEVRIIPLPDTYHMFSLPLLQSLWKLVSKGNGKLAYNRLMFTFRNRNLKNVALREQYNWKYISKSLENIKGNYDVAIGFLEKTATYICVDKVDSAARKIGWVHIDYDQLGMDPVFDQVYFDKLDQIVTVSQECATVLESRFPEQKEKVKVIYNIVSPTFINSMADQHHEELFEKEENQIVILSIGRLHYQKNFVIAIESCKKLIDRGYNISWNIIGDGEERERLLALIKEYNLENHFKLLGLKSNPYPYIKQADIYSQTSRFEGKSIAIDEAKILNKPIIVTNFSTAKDQITHGIDGMIVEMNADAIADEIEKMIINAELRTMLTANLASLQLGTEDEINKFYELINR</sequence>
<evidence type="ECO:0000313" key="2">
    <source>
        <dbReference type="EMBL" id="OPH56681.1"/>
    </source>
</evidence>
<evidence type="ECO:0000313" key="3">
    <source>
        <dbReference type="Proteomes" id="UP000190626"/>
    </source>
</evidence>
<evidence type="ECO:0000259" key="1">
    <source>
        <dbReference type="Pfam" id="PF00534"/>
    </source>
</evidence>
<protein>
    <submittedName>
        <fullName evidence="2">Glycosyl transferase</fullName>
    </submittedName>
</protein>
<dbReference type="Gene3D" id="3.40.50.2000">
    <property type="entry name" value="Glycogen Phosphorylase B"/>
    <property type="match status" value="2"/>
</dbReference>
<organism evidence="2 3">
    <name type="scientific">Paenibacillus ferrarius</name>
    <dbReference type="NCBI Taxonomy" id="1469647"/>
    <lineage>
        <taxon>Bacteria</taxon>
        <taxon>Bacillati</taxon>
        <taxon>Bacillota</taxon>
        <taxon>Bacilli</taxon>
        <taxon>Bacillales</taxon>
        <taxon>Paenibacillaceae</taxon>
        <taxon>Paenibacillus</taxon>
    </lineage>
</organism>
<dbReference type="PANTHER" id="PTHR12526">
    <property type="entry name" value="GLYCOSYLTRANSFERASE"/>
    <property type="match status" value="1"/>
</dbReference>
<dbReference type="PANTHER" id="PTHR12526:SF630">
    <property type="entry name" value="GLYCOSYLTRANSFERASE"/>
    <property type="match status" value="1"/>
</dbReference>
<dbReference type="EMBL" id="MBTG01000015">
    <property type="protein sequence ID" value="OPH56681.1"/>
    <property type="molecule type" value="Genomic_DNA"/>
</dbReference>
<accession>A0A1V4HIG2</accession>
<dbReference type="SUPFAM" id="SSF53756">
    <property type="entry name" value="UDP-Glycosyltransferase/glycogen phosphorylase"/>
    <property type="match status" value="1"/>
</dbReference>
<dbReference type="Pfam" id="PF00534">
    <property type="entry name" value="Glycos_transf_1"/>
    <property type="match status" value="1"/>
</dbReference>
<proteinExistence type="predicted"/>
<dbReference type="CDD" id="cd03811">
    <property type="entry name" value="GT4_GT28_WabH-like"/>
    <property type="match status" value="1"/>
</dbReference>
<dbReference type="OrthoDB" id="9813638at2"/>
<comment type="caution">
    <text evidence="2">The sequence shown here is derived from an EMBL/GenBank/DDBJ whole genome shotgun (WGS) entry which is preliminary data.</text>
</comment>
<keyword evidence="3" id="KW-1185">Reference proteome</keyword>
<dbReference type="RefSeq" id="WP_079414143.1">
    <property type="nucleotide sequence ID" value="NZ_MBTG01000015.1"/>
</dbReference>
<dbReference type="GO" id="GO:0016757">
    <property type="term" value="F:glycosyltransferase activity"/>
    <property type="evidence" value="ECO:0007669"/>
    <property type="project" value="InterPro"/>
</dbReference>
<dbReference type="InterPro" id="IPR001296">
    <property type="entry name" value="Glyco_trans_1"/>
</dbReference>
<dbReference type="STRING" id="1469647.BC351_27455"/>
<dbReference type="Proteomes" id="UP000190626">
    <property type="component" value="Unassembled WGS sequence"/>
</dbReference>